<accession>A0A7Y0AKI9</accession>
<keyword evidence="1" id="KW-0732">Signal</keyword>
<proteinExistence type="predicted"/>
<evidence type="ECO:0000313" key="2">
    <source>
        <dbReference type="EMBL" id="NML69033.1"/>
    </source>
</evidence>
<feature type="chain" id="PRO_5030948132" description="Virulence plasmid B protein" evidence="1">
    <location>
        <begin position="19"/>
        <end position="232"/>
    </location>
</feature>
<keyword evidence="3" id="KW-1185">Reference proteome</keyword>
<organism evidence="2 3">
    <name type="scientific">Chryseobacterium antibioticum</name>
    <dbReference type="NCBI Taxonomy" id="2728847"/>
    <lineage>
        <taxon>Bacteria</taxon>
        <taxon>Pseudomonadati</taxon>
        <taxon>Bacteroidota</taxon>
        <taxon>Flavobacteriia</taxon>
        <taxon>Flavobacteriales</taxon>
        <taxon>Weeksellaceae</taxon>
        <taxon>Chryseobacterium group</taxon>
        <taxon>Chryseobacterium</taxon>
    </lineage>
</organism>
<dbReference type="EMBL" id="JABBGI010000004">
    <property type="protein sequence ID" value="NML69033.1"/>
    <property type="molecule type" value="Genomic_DNA"/>
</dbReference>
<evidence type="ECO:0000256" key="1">
    <source>
        <dbReference type="SAM" id="SignalP"/>
    </source>
</evidence>
<name>A0A7Y0AKI9_9FLAO</name>
<gene>
    <name evidence="2" type="ORF">HHL23_04390</name>
</gene>
<protein>
    <recommendedName>
        <fullName evidence="4">Virulence plasmid B protein</fullName>
    </recommendedName>
</protein>
<dbReference type="RefSeq" id="WP_169233602.1">
    <property type="nucleotide sequence ID" value="NZ_JABBGI010000004.1"/>
</dbReference>
<evidence type="ECO:0000313" key="3">
    <source>
        <dbReference type="Proteomes" id="UP000544054"/>
    </source>
</evidence>
<dbReference type="AlphaFoldDB" id="A0A7Y0AKI9"/>
<feature type="signal peptide" evidence="1">
    <location>
        <begin position="1"/>
        <end position="18"/>
    </location>
</feature>
<comment type="caution">
    <text evidence="2">The sequence shown here is derived from an EMBL/GenBank/DDBJ whole genome shotgun (WGS) entry which is preliminary data.</text>
</comment>
<dbReference type="Proteomes" id="UP000544054">
    <property type="component" value="Unassembled WGS sequence"/>
</dbReference>
<evidence type="ECO:0008006" key="4">
    <source>
        <dbReference type="Google" id="ProtNLM"/>
    </source>
</evidence>
<reference evidence="2 3" key="1">
    <citation type="submission" date="2020-04" db="EMBL/GenBank/DDBJ databases">
        <title>Chryseobacterium sp. RP-3-3 sp. nov., isolated from Jeju soil.</title>
        <authorList>
            <person name="Dahal R.H."/>
        </authorList>
    </citation>
    <scope>NUCLEOTIDE SEQUENCE [LARGE SCALE GENOMIC DNA]</scope>
    <source>
        <strain evidence="2 3">RP-3-3</strain>
    </source>
</reference>
<sequence length="232" mass="24963">MKKILIPIALLCIEFIHAQQATTNASLPNIIPPSPTAYALGNYGNVPVGLFTGSPNISVPLFTYKTGSIDLPLSLSYSSNGVKVDEISTNVGLGWNLNFGGVITRMVRDRADDSSTHIALPETLDGAYTNPVTNNFLFTVGNASDALDTETDLYSFNFNGYSGKFFYDQSGQPHIVDQQAVKIERTGNTNGDGQDFLLTVANGEKYYFTEKETTIYRSVGSGHSIPSGAVTA</sequence>